<keyword evidence="2" id="KW-0732">Signal</keyword>
<proteinExistence type="predicted"/>
<dbReference type="InterPro" id="IPR024079">
    <property type="entry name" value="MetalloPept_cat_dom_sf"/>
</dbReference>
<evidence type="ECO:0000313" key="4">
    <source>
        <dbReference type="Proteomes" id="UP000254512"/>
    </source>
</evidence>
<organism evidence="3 4">
    <name type="scientific">Grimontia hollisae</name>
    <name type="common">Vibrio hollisae</name>
    <dbReference type="NCBI Taxonomy" id="673"/>
    <lineage>
        <taxon>Bacteria</taxon>
        <taxon>Pseudomonadati</taxon>
        <taxon>Pseudomonadota</taxon>
        <taxon>Gammaproteobacteria</taxon>
        <taxon>Vibrionales</taxon>
        <taxon>Vibrionaceae</taxon>
        <taxon>Grimontia</taxon>
    </lineage>
</organism>
<protein>
    <recommendedName>
        <fullName evidence="5">GlyGly-CTERM sorting domain-containing protein</fullName>
    </recommendedName>
</protein>
<evidence type="ECO:0008006" key="5">
    <source>
        <dbReference type="Google" id="ProtNLM"/>
    </source>
</evidence>
<dbReference type="EMBL" id="UGHD01000002">
    <property type="protein sequence ID" value="STO57646.1"/>
    <property type="molecule type" value="Genomic_DNA"/>
</dbReference>
<dbReference type="NCBIfam" id="TIGR03501">
    <property type="entry name" value="GlyGly_CTERM"/>
    <property type="match status" value="1"/>
</dbReference>
<dbReference type="RefSeq" id="WP_005505180.1">
    <property type="nucleotide sequence ID" value="NZ_CP014056.2"/>
</dbReference>
<dbReference type="KEGG" id="gho:AL542_16315"/>
<feature type="chain" id="PRO_5016755454" description="GlyGly-CTERM sorting domain-containing protein" evidence="2">
    <location>
        <begin position="22"/>
        <end position="394"/>
    </location>
</feature>
<evidence type="ECO:0000313" key="3">
    <source>
        <dbReference type="EMBL" id="STO57646.1"/>
    </source>
</evidence>
<name>A0A377HNE1_GRIHO</name>
<gene>
    <name evidence="3" type="ORF">NCTC11645_02039</name>
</gene>
<accession>A0A377HNE1</accession>
<dbReference type="GeneID" id="58897515"/>
<evidence type="ECO:0000256" key="2">
    <source>
        <dbReference type="SAM" id="SignalP"/>
    </source>
</evidence>
<feature type="region of interest" description="Disordered" evidence="1">
    <location>
        <begin position="353"/>
        <end position="375"/>
    </location>
</feature>
<dbReference type="AlphaFoldDB" id="A0A377HNE1"/>
<evidence type="ECO:0000256" key="1">
    <source>
        <dbReference type="SAM" id="MobiDB-lite"/>
    </source>
</evidence>
<dbReference type="Proteomes" id="UP000254512">
    <property type="component" value="Unassembled WGS sequence"/>
</dbReference>
<dbReference type="Gene3D" id="3.40.390.10">
    <property type="entry name" value="Collagenase (Catalytic Domain)"/>
    <property type="match status" value="1"/>
</dbReference>
<dbReference type="InterPro" id="IPR020008">
    <property type="entry name" value="GlyGly_CTERM"/>
</dbReference>
<reference evidence="3 4" key="1">
    <citation type="submission" date="2018-06" db="EMBL/GenBank/DDBJ databases">
        <authorList>
            <consortium name="Pathogen Informatics"/>
            <person name="Doyle S."/>
        </authorList>
    </citation>
    <scope>NUCLEOTIDE SEQUENCE [LARGE SCALE GENOMIC DNA]</scope>
    <source>
        <strain evidence="3 4">NCTC11645</strain>
    </source>
</reference>
<dbReference type="GO" id="GO:0008237">
    <property type="term" value="F:metallopeptidase activity"/>
    <property type="evidence" value="ECO:0007669"/>
    <property type="project" value="InterPro"/>
</dbReference>
<feature type="signal peptide" evidence="2">
    <location>
        <begin position="1"/>
        <end position="21"/>
    </location>
</feature>
<sequence>MKQSAKLMLVGAMAVTSAAQAAVLETSLFYSQELETDTTYATLSQQVVGWYYNIDHANDVFANSGVNLQLKPTAIHDVNFLTADNTQSDARVEMLTQINGGLPLETGHIAMALGRATGSIGSASGMFDSSYFTGDRVRFVGLSYELSLNSAAPYWAQVLAHEVGHTLGAAHSSENTRIETYAYPADLIHPCDSGLPSLMYPNPVNTGDSLVSISGSADCTADGTADNVTMLNTYAPMAQAQHTPQNNQTLTLAVEEDINGQQFTFKVTRSNTALSGTATVYVAGEGGGASPLTVNFAAGESVSDEVTLPFTQVHGLFDEQQAFSVYAVAVSDSEMGAQLIDLSAVNTQWTQDSVENDENDGEEHVAPDNSSDDSGGGSIGWVSLLLLVLMWRRR</sequence>
<dbReference type="Pfam" id="PF13582">
    <property type="entry name" value="Reprolysin_3"/>
    <property type="match status" value="1"/>
</dbReference>
<dbReference type="SUPFAM" id="SSF55486">
    <property type="entry name" value="Metalloproteases ('zincins'), catalytic domain"/>
    <property type="match status" value="1"/>
</dbReference>